<dbReference type="KEGG" id="ccro:CMC5_073320"/>
<evidence type="ECO:0000256" key="3">
    <source>
        <dbReference type="ARBA" id="ARBA00022777"/>
    </source>
</evidence>
<dbReference type="RefSeq" id="WP_050434627.1">
    <property type="nucleotide sequence ID" value="NZ_CP012159.1"/>
</dbReference>
<dbReference type="PROSITE" id="PS00107">
    <property type="entry name" value="PROTEIN_KINASE_ATP"/>
    <property type="match status" value="1"/>
</dbReference>
<evidence type="ECO:0000256" key="4">
    <source>
        <dbReference type="ARBA" id="ARBA00022840"/>
    </source>
</evidence>
<evidence type="ECO:0000256" key="2">
    <source>
        <dbReference type="ARBA" id="ARBA00022741"/>
    </source>
</evidence>
<dbReference type="PANTHER" id="PTHR43289:SF6">
    <property type="entry name" value="SERINE_THREONINE-PROTEIN KINASE NEKL-3"/>
    <property type="match status" value="1"/>
</dbReference>
<evidence type="ECO:0000256" key="6">
    <source>
        <dbReference type="SAM" id="MobiDB-lite"/>
    </source>
</evidence>
<dbReference type="SUPFAM" id="SSF56112">
    <property type="entry name" value="Protein kinase-like (PK-like)"/>
    <property type="match status" value="1"/>
</dbReference>
<protein>
    <recommendedName>
        <fullName evidence="8">Protein kinase domain-containing protein</fullName>
    </recommendedName>
</protein>
<dbReference type="Pfam" id="PF00069">
    <property type="entry name" value="Pkinase"/>
    <property type="match status" value="1"/>
</dbReference>
<evidence type="ECO:0000256" key="1">
    <source>
        <dbReference type="ARBA" id="ARBA00022679"/>
    </source>
</evidence>
<feature type="binding site" evidence="5">
    <location>
        <position position="44"/>
    </location>
    <ligand>
        <name>ATP</name>
        <dbReference type="ChEBI" id="CHEBI:30616"/>
    </ligand>
</feature>
<keyword evidence="2 5" id="KW-0547">Nucleotide-binding</keyword>
<dbReference type="STRING" id="52.CMC5_073320"/>
<reference evidence="9 10" key="1">
    <citation type="submission" date="2015-07" db="EMBL/GenBank/DDBJ databases">
        <title>Genome analysis of myxobacterium Chondromyces crocatus Cm c5 reveals a high potential for natural compound synthesis and the genetic basis for the loss of fruiting body formation.</title>
        <authorList>
            <person name="Zaburannyi N."/>
            <person name="Bunk B."/>
            <person name="Maier J."/>
            <person name="Overmann J."/>
            <person name="Mueller R."/>
        </authorList>
    </citation>
    <scope>NUCLEOTIDE SEQUENCE [LARGE SCALE GENOMIC DNA]</scope>
    <source>
        <strain evidence="9 10">Cm c5</strain>
    </source>
</reference>
<evidence type="ECO:0000259" key="8">
    <source>
        <dbReference type="PROSITE" id="PS50011"/>
    </source>
</evidence>
<keyword evidence="3" id="KW-0418">Kinase</keyword>
<dbReference type="PROSITE" id="PS00108">
    <property type="entry name" value="PROTEIN_KINASE_ST"/>
    <property type="match status" value="1"/>
</dbReference>
<evidence type="ECO:0000313" key="9">
    <source>
        <dbReference type="EMBL" id="AKT43104.1"/>
    </source>
</evidence>
<dbReference type="Proteomes" id="UP000067626">
    <property type="component" value="Chromosome"/>
</dbReference>
<proteinExistence type="predicted"/>
<feature type="region of interest" description="Disordered" evidence="6">
    <location>
        <begin position="351"/>
        <end position="382"/>
    </location>
</feature>
<feature type="domain" description="Protein kinase" evidence="8">
    <location>
        <begin position="15"/>
        <end position="297"/>
    </location>
</feature>
<dbReference type="AlphaFoldDB" id="A0A0K1EQM1"/>
<dbReference type="InterPro" id="IPR017441">
    <property type="entry name" value="Protein_kinase_ATP_BS"/>
</dbReference>
<dbReference type="InterPro" id="IPR000719">
    <property type="entry name" value="Prot_kinase_dom"/>
</dbReference>
<dbReference type="SMART" id="SM00220">
    <property type="entry name" value="S_TKc"/>
    <property type="match status" value="1"/>
</dbReference>
<evidence type="ECO:0000256" key="5">
    <source>
        <dbReference type="PROSITE-ProRule" id="PRU10141"/>
    </source>
</evidence>
<dbReference type="GO" id="GO:0005524">
    <property type="term" value="F:ATP binding"/>
    <property type="evidence" value="ECO:0007669"/>
    <property type="project" value="UniProtKB-UniRule"/>
</dbReference>
<name>A0A0K1EQM1_CHOCO</name>
<dbReference type="InterPro" id="IPR011009">
    <property type="entry name" value="Kinase-like_dom_sf"/>
</dbReference>
<feature type="region of interest" description="Disordered" evidence="6">
    <location>
        <begin position="461"/>
        <end position="480"/>
    </location>
</feature>
<organism evidence="9 10">
    <name type="scientific">Chondromyces crocatus</name>
    <dbReference type="NCBI Taxonomy" id="52"/>
    <lineage>
        <taxon>Bacteria</taxon>
        <taxon>Pseudomonadati</taxon>
        <taxon>Myxococcota</taxon>
        <taxon>Polyangia</taxon>
        <taxon>Polyangiales</taxon>
        <taxon>Polyangiaceae</taxon>
        <taxon>Chondromyces</taxon>
    </lineage>
</organism>
<dbReference type="Gene3D" id="1.10.510.10">
    <property type="entry name" value="Transferase(Phosphotransferase) domain 1"/>
    <property type="match status" value="1"/>
</dbReference>
<dbReference type="PROSITE" id="PS50011">
    <property type="entry name" value="PROTEIN_KINASE_DOM"/>
    <property type="match status" value="1"/>
</dbReference>
<accession>A0A0K1EQM1</accession>
<dbReference type="PANTHER" id="PTHR43289">
    <property type="entry name" value="MITOGEN-ACTIVATED PROTEIN KINASE KINASE KINASE 20-RELATED"/>
    <property type="match status" value="1"/>
</dbReference>
<dbReference type="CDD" id="cd14014">
    <property type="entry name" value="STKc_PknB_like"/>
    <property type="match status" value="1"/>
</dbReference>
<keyword evidence="1" id="KW-0808">Transferase</keyword>
<keyword evidence="4 5" id="KW-0067">ATP-binding</keyword>
<dbReference type="Gene3D" id="3.30.200.20">
    <property type="entry name" value="Phosphorylase Kinase, domain 1"/>
    <property type="match status" value="1"/>
</dbReference>
<keyword evidence="7" id="KW-0472">Membrane</keyword>
<dbReference type="OrthoDB" id="5485854at2"/>
<dbReference type="GO" id="GO:0004674">
    <property type="term" value="F:protein serine/threonine kinase activity"/>
    <property type="evidence" value="ECO:0007669"/>
    <property type="project" value="TreeGrafter"/>
</dbReference>
<feature type="transmembrane region" description="Helical" evidence="7">
    <location>
        <begin position="647"/>
        <end position="670"/>
    </location>
</feature>
<dbReference type="EMBL" id="CP012159">
    <property type="protein sequence ID" value="AKT43104.1"/>
    <property type="molecule type" value="Genomic_DNA"/>
</dbReference>
<sequence length="672" mass="71838">MNHAEILGRTIAGRFTIKRLLGEGGMAAVYVAEREGEPGEVAVKIMNGDLSADRSFVRRFQREAKAAALVKHPGSVVIHEYGTEGRLSYIVMELLVGKDLYQLLERHGVLPQVRAARILAEVCDVLQVAHDLGIIHRDLKPENIMVLPDIRVPIGERVKVLDFGIAKLLDVDETEDAGPVDSADGPPSAITRVGQIVGTPAYMSPEQCGLLPLDTRSDIYTCGVLLYQLLTGRLPFEGETPFHTASMHIHAPVPSPRALNPSIDPRLDALIQKALAKRPAERHQTARHLGASLRRLIPELSEVAIVAGPISMRQVSTRWARDSVSVPPSLEPSPATPMASTPRVAISPAVLAPPPTLATPSLQDTQASSFEPYPEDEESIESARTLVSTAAELGGAPPQVLLNDPLQRASRPSIPGSEDLPTMEHDRHAAPPEAPQRTSHLHAPSDDRPDSHAAQTPMLSWPTASALPGVPTSGNDEEHDVEDRAVTLVRPPMDSASELDPTDAVGKRAVREVKSTLRSAEEFGLKPPERRPEVQIQISAPPPTYPSDRPMSAPTEAFASQAQSPSGLPPQALKTIRINQPAGAGPNPAPPREPLFAGTPQMTPLPRVGGGTLPMPPNATGLPPMVQGFPQSPDRQGPAGGLLSGRIGLLIGFMAGMVITGIVVAVYLFVLR</sequence>
<gene>
    <name evidence="9" type="ORF">CMC5_073320</name>
</gene>
<dbReference type="InterPro" id="IPR008271">
    <property type="entry name" value="Ser/Thr_kinase_AS"/>
</dbReference>
<keyword evidence="7" id="KW-1133">Transmembrane helix</keyword>
<keyword evidence="7" id="KW-0812">Transmembrane</keyword>
<evidence type="ECO:0000256" key="7">
    <source>
        <dbReference type="SAM" id="Phobius"/>
    </source>
</evidence>
<feature type="region of interest" description="Disordered" evidence="6">
    <location>
        <begin position="396"/>
        <end position="456"/>
    </location>
</feature>
<keyword evidence="10" id="KW-1185">Reference proteome</keyword>
<evidence type="ECO:0000313" key="10">
    <source>
        <dbReference type="Proteomes" id="UP000067626"/>
    </source>
</evidence>